<keyword evidence="8" id="KW-1185">Reference proteome</keyword>
<feature type="transmembrane region" description="Helical" evidence="6">
    <location>
        <begin position="252"/>
        <end position="273"/>
    </location>
</feature>
<dbReference type="GeneID" id="28730399"/>
<sequence>MELEDDQPVSSKPRGITIITPDAFATESTQTTSIDSTTPPLWRSKEFYVYYVTAAFVIPYMIWVPISLSSSTHPEYFRLFRDNAVLIFVLMVVYALLSSMVRWLAHVTRIPHVTARTAFLFITGIVFVTALHGVNVLKMLALAGINYGLVRAAPWVPRRVITTLIWAMNGGALFLAFYTEGIPWHMLSPSLAWLDEYSGLIRRWHISYNFTMLRMVSFALDAVWAQAGYAPDRPALTPAQQRVRQSRPVQEYTMLAQLVYLWYPPLFIAGPIMTFNDFQSQRVQPLQVPWRSVAIYMLRCAVALLSIEFMMHYMYVNAMKMAHTWMGYTPMELAILGFWSLEFVWLKLVVPWRVFRCWALLDGVDAPENMIRAITNSPSALLFWRAWHRSYNLWVVRYIYIPLGGTQRQILASLVVFTFVALWHDLSFTLLAWAWLIVLFIVPEVLGRTLVPASKYQHTPWFRHVRALGTVANVFMMMSANLVGFVVGLDGVQYVWSQLLGTRKGWVCIAELIGVLFIGAQLMWEYRAEEKRRGIVRNC</sequence>
<dbReference type="GO" id="GO:0006506">
    <property type="term" value="P:GPI anchor biosynthetic process"/>
    <property type="evidence" value="ECO:0007669"/>
    <property type="project" value="TreeGrafter"/>
</dbReference>
<keyword evidence="4 6" id="KW-1133">Transmembrane helix</keyword>
<feature type="transmembrane region" description="Helical" evidence="6">
    <location>
        <begin position="47"/>
        <end position="66"/>
    </location>
</feature>
<name>A0A0M9VPC7_9BASI</name>
<evidence type="ECO:0000256" key="6">
    <source>
        <dbReference type="SAM" id="Phobius"/>
    </source>
</evidence>
<evidence type="ECO:0000313" key="7">
    <source>
        <dbReference type="EMBL" id="KOS14105.1"/>
    </source>
</evidence>
<feature type="transmembrane region" description="Helical" evidence="6">
    <location>
        <begin position="293"/>
        <end position="316"/>
    </location>
</feature>
<evidence type="ECO:0000256" key="3">
    <source>
        <dbReference type="ARBA" id="ARBA00022692"/>
    </source>
</evidence>
<dbReference type="GO" id="GO:0005783">
    <property type="term" value="C:endoplasmic reticulum"/>
    <property type="evidence" value="ECO:0007669"/>
    <property type="project" value="TreeGrafter"/>
</dbReference>
<comment type="subcellular location">
    <subcellularLocation>
        <location evidence="1">Membrane</location>
        <topology evidence="1">Multi-pass membrane protein</topology>
    </subcellularLocation>
</comment>
<keyword evidence="5 6" id="KW-0472">Membrane</keyword>
<evidence type="ECO:0000256" key="5">
    <source>
        <dbReference type="ARBA" id="ARBA00023136"/>
    </source>
</evidence>
<gene>
    <name evidence="7" type="ORF">Malapachy_4068</name>
</gene>
<dbReference type="InterPro" id="IPR051085">
    <property type="entry name" value="MB_O-acyltransferase"/>
</dbReference>
<dbReference type="PANTHER" id="PTHR13285:SF18">
    <property type="entry name" value="PROTEIN-CYSTEINE N-PALMITOYLTRANSFERASE RASP"/>
    <property type="match status" value="1"/>
</dbReference>
<feature type="transmembrane region" description="Helical" evidence="6">
    <location>
        <begin position="467"/>
        <end position="489"/>
    </location>
</feature>
<feature type="transmembrane region" description="Helical" evidence="6">
    <location>
        <begin position="428"/>
        <end position="446"/>
    </location>
</feature>
<dbReference type="RefSeq" id="XP_017991737.1">
    <property type="nucleotide sequence ID" value="XM_018138523.1"/>
</dbReference>
<dbReference type="Pfam" id="PF03062">
    <property type="entry name" value="MBOAT"/>
    <property type="match status" value="1"/>
</dbReference>
<evidence type="ECO:0000256" key="2">
    <source>
        <dbReference type="ARBA" id="ARBA00010323"/>
    </source>
</evidence>
<proteinExistence type="inferred from homology"/>
<accession>A0A0M9VPC7</accession>
<evidence type="ECO:0000313" key="8">
    <source>
        <dbReference type="Proteomes" id="UP000037751"/>
    </source>
</evidence>
<feature type="transmembrane region" description="Helical" evidence="6">
    <location>
        <begin position="117"/>
        <end position="140"/>
    </location>
</feature>
<dbReference type="OrthoDB" id="420606at2759"/>
<dbReference type="AlphaFoldDB" id="A0A0M9VPC7"/>
<comment type="similarity">
    <text evidence="2">Belongs to the membrane-bound acyltransferase family.</text>
</comment>
<reference evidence="7 8" key="1">
    <citation type="submission" date="2015-07" db="EMBL/GenBank/DDBJ databases">
        <title>Draft Genome Sequence of Malassezia furfur CBS1878 and Malassezia pachydermatis CBS1879.</title>
        <authorList>
            <person name="Triana S."/>
            <person name="Ohm R."/>
            <person name="Gonzalez A."/>
            <person name="DeCock H."/>
            <person name="Restrepo S."/>
            <person name="Celis A."/>
        </authorList>
    </citation>
    <scope>NUCLEOTIDE SEQUENCE [LARGE SCALE GENOMIC DNA]</scope>
    <source>
        <strain evidence="7 8">CBS 1879</strain>
    </source>
</reference>
<organism evidence="7 8">
    <name type="scientific">Malassezia pachydermatis</name>
    <dbReference type="NCBI Taxonomy" id="77020"/>
    <lineage>
        <taxon>Eukaryota</taxon>
        <taxon>Fungi</taxon>
        <taxon>Dikarya</taxon>
        <taxon>Basidiomycota</taxon>
        <taxon>Ustilaginomycotina</taxon>
        <taxon>Malasseziomycetes</taxon>
        <taxon>Malasseziales</taxon>
        <taxon>Malasseziaceae</taxon>
        <taxon>Malassezia</taxon>
    </lineage>
</organism>
<comment type="caution">
    <text evidence="7">The sequence shown here is derived from an EMBL/GenBank/DDBJ whole genome shotgun (WGS) entry which is preliminary data.</text>
</comment>
<dbReference type="STRING" id="77020.A0A0M9VPC7"/>
<protein>
    <submittedName>
        <fullName evidence="7">Glycerol transporter</fullName>
    </submittedName>
</protein>
<dbReference type="GO" id="GO:0016020">
    <property type="term" value="C:membrane"/>
    <property type="evidence" value="ECO:0007669"/>
    <property type="project" value="UniProtKB-SubCell"/>
</dbReference>
<evidence type="ECO:0000256" key="4">
    <source>
        <dbReference type="ARBA" id="ARBA00022989"/>
    </source>
</evidence>
<evidence type="ECO:0000256" key="1">
    <source>
        <dbReference type="ARBA" id="ARBA00004141"/>
    </source>
</evidence>
<dbReference type="EMBL" id="LGAV01000004">
    <property type="protein sequence ID" value="KOS14105.1"/>
    <property type="molecule type" value="Genomic_DNA"/>
</dbReference>
<feature type="transmembrane region" description="Helical" evidence="6">
    <location>
        <begin position="399"/>
        <end position="422"/>
    </location>
</feature>
<dbReference type="PANTHER" id="PTHR13285">
    <property type="entry name" value="ACYLTRANSFERASE"/>
    <property type="match status" value="1"/>
</dbReference>
<feature type="transmembrane region" description="Helical" evidence="6">
    <location>
        <begin position="504"/>
        <end position="524"/>
    </location>
</feature>
<dbReference type="VEuPathDB" id="FungiDB:Malapachy_4068"/>
<dbReference type="Proteomes" id="UP000037751">
    <property type="component" value="Unassembled WGS sequence"/>
</dbReference>
<keyword evidence="3 6" id="KW-0812">Transmembrane</keyword>
<feature type="transmembrane region" description="Helical" evidence="6">
    <location>
        <begin position="160"/>
        <end position="178"/>
    </location>
</feature>
<feature type="transmembrane region" description="Helical" evidence="6">
    <location>
        <begin position="86"/>
        <end position="105"/>
    </location>
</feature>
<dbReference type="InterPro" id="IPR004299">
    <property type="entry name" value="MBOAT_fam"/>
</dbReference>
<dbReference type="GO" id="GO:0008374">
    <property type="term" value="F:O-acyltransferase activity"/>
    <property type="evidence" value="ECO:0007669"/>
    <property type="project" value="TreeGrafter"/>
</dbReference>